<dbReference type="OrthoDB" id="89086at2759"/>
<feature type="signal peptide" evidence="3">
    <location>
        <begin position="1"/>
        <end position="17"/>
    </location>
</feature>
<keyword evidence="2" id="KW-0843">Virulence</keyword>
<protein>
    <recommendedName>
        <fullName evidence="6">Carboxylic ester hydrolase</fullName>
    </recommendedName>
</protein>
<comment type="similarity">
    <text evidence="1">Belongs to the Necrosis inducing protein (NPP1) family.</text>
</comment>
<name>A0A423VHV6_9PEZI</name>
<evidence type="ECO:0000313" key="5">
    <source>
        <dbReference type="Proteomes" id="UP000283895"/>
    </source>
</evidence>
<organism evidence="4 5">
    <name type="scientific">Cytospora schulzeri</name>
    <dbReference type="NCBI Taxonomy" id="448051"/>
    <lineage>
        <taxon>Eukaryota</taxon>
        <taxon>Fungi</taxon>
        <taxon>Dikarya</taxon>
        <taxon>Ascomycota</taxon>
        <taxon>Pezizomycotina</taxon>
        <taxon>Sordariomycetes</taxon>
        <taxon>Sordariomycetidae</taxon>
        <taxon>Diaporthales</taxon>
        <taxon>Cytosporaceae</taxon>
        <taxon>Cytospora</taxon>
    </lineage>
</organism>
<evidence type="ECO:0000256" key="1">
    <source>
        <dbReference type="ARBA" id="ARBA00009520"/>
    </source>
</evidence>
<sequence>MIAKLPVLALVVSAAVAAPSRIESPAAKRSDIASDAVAGFEQTVADNTEGDLMLQWHPHLYVVDGCVPFPAVDAEGDTSGGLSPTGTSNGQCSSSTGQIYARAGTYNESYAIILVEGALGIGHRYDWENAVVFLSGESTDATLVGMAASYHGDYVACSGSDCDDYLNGDSPLIRYYTAYDILDHSLGFTSTVGGTQPLIAWDEMPTVAQEALTDKDWGDAIVPFLDSDFNNYLEKAAGYLDLVLFATLLAGANPIPPKDESGSDGDGQYQHYLTLWMFALNRLSVASEQPEYNDMAISLAQARHPAFVYERDRPRPRMCWKVSMDLSHPLVHSEGNLDPVDGYIIFTLLQRTNGQDSTVLRNEIRDYGKIVQIKCQDYSSSDSLDLGMTLWSAHWLAGEEEHSWNVERRLAFREFGTALGIQCQCEAQDGWIDRADRITTVWRDASLLEGSCKSRFNTDNDIAPITLVMYAAALVPGVFQKSFL</sequence>
<dbReference type="STRING" id="356882.A0A423VHV6"/>
<dbReference type="EMBL" id="LKEA01000062">
    <property type="protein sequence ID" value="ROV90506.1"/>
    <property type="molecule type" value="Genomic_DNA"/>
</dbReference>
<evidence type="ECO:0008006" key="6">
    <source>
        <dbReference type="Google" id="ProtNLM"/>
    </source>
</evidence>
<dbReference type="InterPro" id="IPR008701">
    <property type="entry name" value="NPP1"/>
</dbReference>
<dbReference type="Pfam" id="PF05630">
    <property type="entry name" value="NPP1"/>
    <property type="match status" value="1"/>
</dbReference>
<evidence type="ECO:0000313" key="4">
    <source>
        <dbReference type="EMBL" id="ROV90506.1"/>
    </source>
</evidence>
<evidence type="ECO:0000256" key="3">
    <source>
        <dbReference type="SAM" id="SignalP"/>
    </source>
</evidence>
<proteinExistence type="inferred from homology"/>
<feature type="chain" id="PRO_5019442786" description="Carboxylic ester hydrolase" evidence="3">
    <location>
        <begin position="18"/>
        <end position="484"/>
    </location>
</feature>
<gene>
    <name evidence="4" type="ORF">VMCG_09804</name>
</gene>
<reference evidence="4 5" key="1">
    <citation type="submission" date="2015-09" db="EMBL/GenBank/DDBJ databases">
        <title>Host preference determinants of Valsa canker pathogens revealed by comparative genomics.</title>
        <authorList>
            <person name="Yin Z."/>
            <person name="Huang L."/>
        </authorList>
    </citation>
    <scope>NUCLEOTIDE SEQUENCE [LARGE SCALE GENOMIC DNA]</scope>
    <source>
        <strain evidence="4 5">03-1</strain>
    </source>
</reference>
<dbReference type="Proteomes" id="UP000283895">
    <property type="component" value="Unassembled WGS sequence"/>
</dbReference>
<keyword evidence="5" id="KW-1185">Reference proteome</keyword>
<accession>A0A423VHV6</accession>
<dbReference type="PANTHER" id="PTHR33657:SF8">
    <property type="entry name" value="DOMAIN PROTEIN, PUTATIVE (AFU_ORTHOLOGUE AFUA_5G00600)-RELATED"/>
    <property type="match status" value="1"/>
</dbReference>
<evidence type="ECO:0000256" key="2">
    <source>
        <dbReference type="ARBA" id="ARBA00023026"/>
    </source>
</evidence>
<keyword evidence="3" id="KW-0732">Signal</keyword>
<comment type="caution">
    <text evidence="4">The sequence shown here is derived from an EMBL/GenBank/DDBJ whole genome shotgun (WGS) entry which is preliminary data.</text>
</comment>
<dbReference type="PANTHER" id="PTHR33657">
    <property type="entry name" value="DOMAIN PROTEIN, PUTATIVE (AFU_ORTHOLOGUE AFUA_5G00600)-RELATED"/>
    <property type="match status" value="1"/>
</dbReference>
<dbReference type="AlphaFoldDB" id="A0A423VHV6"/>